<feature type="domain" description="UBA" evidence="4">
    <location>
        <begin position="2640"/>
        <end position="2681"/>
    </location>
</feature>
<evidence type="ECO:0000259" key="4">
    <source>
        <dbReference type="PROSITE" id="PS50030"/>
    </source>
</evidence>
<keyword evidence="8" id="KW-1185">Reference proteome</keyword>
<feature type="region of interest" description="Disordered" evidence="3">
    <location>
        <begin position="989"/>
        <end position="1008"/>
    </location>
</feature>
<keyword evidence="1 2" id="KW-0833">Ubl conjugation pathway</keyword>
<dbReference type="InterPro" id="IPR041969">
    <property type="entry name" value="VP13D_UBA"/>
</dbReference>
<dbReference type="SUPFAM" id="SSF56204">
    <property type="entry name" value="Hect, E3 ligase catalytic domain"/>
    <property type="match status" value="1"/>
</dbReference>
<feature type="domain" description="B30.2/SPRY" evidence="5">
    <location>
        <begin position="1034"/>
        <end position="1264"/>
    </location>
</feature>
<dbReference type="SMART" id="SM00449">
    <property type="entry name" value="SPRY"/>
    <property type="match status" value="3"/>
</dbReference>
<dbReference type="Pfam" id="PF00632">
    <property type="entry name" value="HECT"/>
    <property type="match status" value="1"/>
</dbReference>
<feature type="compositionally biased region" description="Basic and acidic residues" evidence="3">
    <location>
        <begin position="3505"/>
        <end position="3521"/>
    </location>
</feature>
<dbReference type="InterPro" id="IPR000569">
    <property type="entry name" value="HECT_dom"/>
</dbReference>
<organism evidence="7 8">
    <name type="scientific">Skeletonema marinoi</name>
    <dbReference type="NCBI Taxonomy" id="267567"/>
    <lineage>
        <taxon>Eukaryota</taxon>
        <taxon>Sar</taxon>
        <taxon>Stramenopiles</taxon>
        <taxon>Ochrophyta</taxon>
        <taxon>Bacillariophyta</taxon>
        <taxon>Coscinodiscophyceae</taxon>
        <taxon>Thalassiosirophycidae</taxon>
        <taxon>Thalassiosirales</taxon>
        <taxon>Skeletonemataceae</taxon>
        <taxon>Skeletonema</taxon>
        <taxon>Skeletonema marinoi-dohrnii complex</taxon>
    </lineage>
</organism>
<feature type="compositionally biased region" description="Acidic residues" evidence="3">
    <location>
        <begin position="293"/>
        <end position="312"/>
    </location>
</feature>
<feature type="region of interest" description="Disordered" evidence="3">
    <location>
        <begin position="257"/>
        <end position="313"/>
    </location>
</feature>
<name>A0AAD8YHM3_9STRA</name>
<feature type="compositionally biased region" description="Acidic residues" evidence="3">
    <location>
        <begin position="3493"/>
        <end position="3504"/>
    </location>
</feature>
<feature type="region of interest" description="Disordered" evidence="3">
    <location>
        <begin position="476"/>
        <end position="573"/>
    </location>
</feature>
<feature type="region of interest" description="Disordered" evidence="3">
    <location>
        <begin position="1195"/>
        <end position="1221"/>
    </location>
</feature>
<dbReference type="EMBL" id="JATAAI010000006">
    <property type="protein sequence ID" value="KAK1745265.1"/>
    <property type="molecule type" value="Genomic_DNA"/>
</dbReference>
<proteinExistence type="predicted"/>
<dbReference type="InterPro" id="IPR009060">
    <property type="entry name" value="UBA-like_sf"/>
</dbReference>
<comment type="caution">
    <text evidence="7">The sequence shown here is derived from an EMBL/GenBank/DDBJ whole genome shotgun (WGS) entry which is preliminary data.</text>
</comment>
<feature type="region of interest" description="Disordered" evidence="3">
    <location>
        <begin position="2483"/>
        <end position="2562"/>
    </location>
</feature>
<dbReference type="PROSITE" id="PS50030">
    <property type="entry name" value="UBA"/>
    <property type="match status" value="2"/>
</dbReference>
<feature type="compositionally biased region" description="Acidic residues" evidence="3">
    <location>
        <begin position="2688"/>
        <end position="2718"/>
    </location>
</feature>
<dbReference type="InterPro" id="IPR001870">
    <property type="entry name" value="B30.2/SPRY"/>
</dbReference>
<feature type="compositionally biased region" description="Basic residues" evidence="3">
    <location>
        <begin position="3522"/>
        <end position="3531"/>
    </location>
</feature>
<dbReference type="Gene3D" id="1.10.8.10">
    <property type="entry name" value="DNA helicase RuvA subunit, C-terminal domain"/>
    <property type="match status" value="2"/>
</dbReference>
<dbReference type="SUPFAM" id="SSF46934">
    <property type="entry name" value="UBA-like"/>
    <property type="match status" value="2"/>
</dbReference>
<feature type="region of interest" description="Disordered" evidence="3">
    <location>
        <begin position="209"/>
        <end position="233"/>
    </location>
</feature>
<evidence type="ECO:0000259" key="6">
    <source>
        <dbReference type="PROSITE" id="PS50237"/>
    </source>
</evidence>
<dbReference type="PANTHER" id="PTHR46654">
    <property type="entry name" value="E3 UBIQUITIN-PROTEIN LIGASE HECTD3"/>
    <property type="match status" value="1"/>
</dbReference>
<feature type="region of interest" description="Disordered" evidence="3">
    <location>
        <begin position="2685"/>
        <end position="2721"/>
    </location>
</feature>
<dbReference type="Pfam" id="PF22562">
    <property type="entry name" value="UBA_7"/>
    <property type="match status" value="1"/>
</dbReference>
<dbReference type="Pfam" id="PF00622">
    <property type="entry name" value="SPRY"/>
    <property type="match status" value="3"/>
</dbReference>
<feature type="compositionally biased region" description="Basic and acidic residues" evidence="3">
    <location>
        <begin position="2540"/>
        <end position="2556"/>
    </location>
</feature>
<evidence type="ECO:0000259" key="5">
    <source>
        <dbReference type="PROSITE" id="PS50188"/>
    </source>
</evidence>
<feature type="compositionally biased region" description="Low complexity" evidence="3">
    <location>
        <begin position="2624"/>
        <end position="2638"/>
    </location>
</feature>
<dbReference type="PANTHER" id="PTHR46654:SF1">
    <property type="entry name" value="E3 UBIQUITIN-PROTEIN LIGASE HECTD3"/>
    <property type="match status" value="1"/>
</dbReference>
<dbReference type="CDD" id="cd11709">
    <property type="entry name" value="SPRY"/>
    <property type="match status" value="3"/>
</dbReference>
<dbReference type="PROSITE" id="PS50237">
    <property type="entry name" value="HECT"/>
    <property type="match status" value="1"/>
</dbReference>
<dbReference type="InterPro" id="IPR043136">
    <property type="entry name" value="B30.2/SPRY_sf"/>
</dbReference>
<feature type="compositionally biased region" description="Acidic residues" evidence="3">
    <location>
        <begin position="556"/>
        <end position="572"/>
    </location>
</feature>
<evidence type="ECO:0000256" key="2">
    <source>
        <dbReference type="PROSITE-ProRule" id="PRU00104"/>
    </source>
</evidence>
<dbReference type="GO" id="GO:0004842">
    <property type="term" value="F:ubiquitin-protein transferase activity"/>
    <property type="evidence" value="ECO:0007669"/>
    <property type="project" value="InterPro"/>
</dbReference>
<dbReference type="PROSITE" id="PS50188">
    <property type="entry name" value="B302_SPRY"/>
    <property type="match status" value="3"/>
</dbReference>
<feature type="region of interest" description="Disordered" evidence="3">
    <location>
        <begin position="3469"/>
        <end position="3605"/>
    </location>
</feature>
<evidence type="ECO:0000256" key="3">
    <source>
        <dbReference type="SAM" id="MobiDB-lite"/>
    </source>
</evidence>
<dbReference type="Gene3D" id="2.60.120.920">
    <property type="match status" value="3"/>
</dbReference>
<dbReference type="CDD" id="cd14306">
    <property type="entry name" value="UBA_VP13D"/>
    <property type="match status" value="1"/>
</dbReference>
<feature type="region of interest" description="Disordered" evidence="3">
    <location>
        <begin position="4352"/>
        <end position="4371"/>
    </location>
</feature>
<feature type="domain" description="B30.2/SPRY" evidence="5">
    <location>
        <begin position="2705"/>
        <end position="2905"/>
    </location>
</feature>
<feature type="compositionally biased region" description="Acidic residues" evidence="3">
    <location>
        <begin position="513"/>
        <end position="527"/>
    </location>
</feature>
<reference evidence="7" key="1">
    <citation type="submission" date="2023-06" db="EMBL/GenBank/DDBJ databases">
        <title>Survivors Of The Sea: Transcriptome response of Skeletonema marinoi to long-term dormancy.</title>
        <authorList>
            <person name="Pinder M.I.M."/>
            <person name="Kourtchenko O."/>
            <person name="Robertson E.K."/>
            <person name="Larsson T."/>
            <person name="Maumus F."/>
            <person name="Osuna-Cruz C.M."/>
            <person name="Vancaester E."/>
            <person name="Stenow R."/>
            <person name="Vandepoele K."/>
            <person name="Ploug H."/>
            <person name="Bruchert V."/>
            <person name="Godhe A."/>
            <person name="Topel M."/>
        </authorList>
    </citation>
    <scope>NUCLEOTIDE SEQUENCE</scope>
    <source>
        <strain evidence="7">R05AC</strain>
    </source>
</reference>
<dbReference type="InterPro" id="IPR013320">
    <property type="entry name" value="ConA-like_dom_sf"/>
</dbReference>
<feature type="compositionally biased region" description="Acidic residues" evidence="3">
    <location>
        <begin position="3540"/>
        <end position="3560"/>
    </location>
</feature>
<evidence type="ECO:0000313" key="7">
    <source>
        <dbReference type="EMBL" id="KAK1745265.1"/>
    </source>
</evidence>
<feature type="region of interest" description="Disordered" evidence="3">
    <location>
        <begin position="2618"/>
        <end position="2638"/>
    </location>
</feature>
<dbReference type="SMART" id="SM00119">
    <property type="entry name" value="HECTc"/>
    <property type="match status" value="1"/>
</dbReference>
<dbReference type="InterPro" id="IPR035983">
    <property type="entry name" value="Hect_E3_ubiquitin_ligase"/>
</dbReference>
<feature type="region of interest" description="Disordered" evidence="3">
    <location>
        <begin position="149"/>
        <end position="184"/>
    </location>
</feature>
<feature type="region of interest" description="Disordered" evidence="3">
    <location>
        <begin position="3247"/>
        <end position="3268"/>
    </location>
</feature>
<sequence>MALSKGGSAAAGKGMTGNREDVIETLIDMDPCGAAYRVSKTMNEAPSFALQGRHNRIPDSALFDAANALSKYEILPSNPEVMGDLLLLRKSDGNNDTIDESKTIYKTEGSEERILRHHDKIIRAKNINHRLKQQQQQQDQNLQQLSDKLPATSDSDAGNTVATGSGEGAASPAANVTTNPVPPPQLVSALRQIFGTASSTNLQDLMTDTSIDHDDMNNKSNDGSDGDNDEGLKRQHSENVNVLPSLLAAVLNHETFVGPPASAPSKTTERPSIEESEAVSQIKRDLKNFFGGEFDDDEEDNDETSVDNDAGIEEGTKIQLMIRKKDASINSTTSTSSGCCQYGAIIGSVCKSMLNKSDKSPPTKSHVHGVLIAILSILTGCLLSEEDLENLGLHLPTSTLDAAGNSDPSFLQVGAVLSMLRNIGHGASDLVNDHDNNVLDEFSLDEKLLNYFADASSTYEERIEIQKANLFKLPTPELTKSEDEGKQVSDSSDDSDGDETDVDQSELNRENSEEGNNDIPIFDEGDNEDHNSSKSDDDTTKEIAVLEGVNDRQDSDGGDDDSENNDEEDEESMMLRQALALSLAAAIGSGVSDESDADEGGSIATPPILAPLRDLLPKHDQIVTEAYEEEDENEAVKSKSSETELSSVFDPSALSNFGNLPASQVLLHLQGFVLDIMQNCSKDVSGETRSELESIMSPGGMGSPFFGSQTPKSRPGEATEQESFDDDFTPDSITASLLFASLQLSNYLRNAAVAMLGDIVQDTEDMVEEYRSDAHDNSEQDIKIANSNESEDPLPDVKDDPAAIGATLDSFESKGMKRKAAAAAHFATLRHETKQKLVVLWSKKTRLGLAAILSNFYSSSTSSSFEHLHNSISRFSEDYKAAGDGPKNQFLVASLCSEAILLWGASLSFLYPDHTARVDLLSELIRNRALPSAKSLIDLIGSADDTQNVLGWSDSEIQQSKLDLLCKRLRMSDMLDCFVESPMLSFGGDNDLSDDKTSSQETIQARPPDNSLSTISLLSDVVKNYSRDHNLTQLYLAVCSRTMSNLLLWQNLSISSNDENDHDISGGEANSIAIVSSASLPGVTANQRATKVWGTVLSTACFLPKSGIHRWAIKLEKCERGHVFVGVATSSASTKTYVGGDKHGWGLIGTQALWHDRNKIRSDYGSTFRSGATIVITLDTNVGTLRFGLWKEAAGAESGPLSPSHGTAPLTSPRMGTTPGSGGSTIEDWGIAFEGLPLDVKLYPAIGLYQRDDKATLFAVSNPTKSSSGKPAPSAISSGEIYFPLPADAREQTPDYMLRVQRWNQSLCTDGIAFGSEVLSRSIKLLSSPESTSLLETNALLTSVLPSLASSICLIPSCIPTLSTKYAIALLPLVTRCAKVLDKLIPLENKSNALGGELKEGNWLLRVEPSTSSNSESRSNNMPAEYVVCLKRDESQIKLDIRASKERELIHLIALKTADWPDDSPTSCIIDARLGLDGTKFDGTYHDTKQQTSGRVFGCLQDAITTRVQTDSTSANNRQLLQMIESLLCMAIGHLSLLLCSKTSLSDIDRRLGDQSDTVGSLQEKRELFQKLLGASSIVAGGRLDYNSSRIRTAVDSLLEKFCLPDTMEHDGFDSVIIHHWQELVASEMAPSIQESPANTSVHIEKAGVFIEHLLASESQCSGSLSRLCPEEYSASQLKIASVILYHLCGHHDLDTSTENSEVLGCAVKALSTSRQILENGIRDSLSSAKGLPLKQVCKTHCSHASDVADFLIEFPCVTSGQDNPQSVFDDVTLIFKSIKSKEDLCYIRNELDSITQKSIMRYLGLCSLHSLLGLEGSAEGIRLHSAIESAIVSLPRLLRRPVVSFEAHLKRQSGSAFSSIHSGCSVCVQRRITASVKSLYERVAVHLEDATQQKSFSLVLSLLANNSTVSYPQDMEGTLSKMIPCIADIIVHCREEASLCDGNDSSPSTTTLVSALRRRSAHRVLQVAASVSLTLTAQLSGYQEGDESTNLVRMSSDLLLREMTEMIPVVRESVSLRRDNKVFQAMKADWRTRKNLPTSPPRSSIADCKNDDSSPGLSYLLSHNYMMASKAASTEPMSSCYLSYLINTLHVALRSAPFVTRMKMRSEDWFNVLFSLIGIHEEESDQPTSIYLNPKLRRRILRLLRLLLIETDADPVIIRDLFRVVGPVVGAASEDAPSDFATNDSVVSLLRYLYAFSDEWRQIIHQVIDEEWRATPESQTSSDLRFGVLSFLGGAPGYLTKGSFVVIKPNLASSSSTVSAKARTASGGTSSLNVSTGNGVDEIVSGLSRNVALAGILSSVDLKSGSCEVVVVGNRDIEQSPKYMPSAYPSGSKMTIRAVRVNVADVSFVNELPLLIHSDMPVDGMNESLLNRVKSVSLSLSHASAEQNESSDLDSDDMFTCAMGLRSTTVLTSDKNILRDFVSDKQGCFKEFLAVCLQLACPNKTKSKGQLSSLSSLEALACHLLSLRSTLMSRKEALNNAEPSKLKSLFGQDEESPAKPDTSTDRPNTRVDSSRTPSAMRSFLGSLSEGIGSTASSRNRRDEEESDSAAERQESEDSSDTAAAHLREAAIVQMAELGLPRQWAELALRRVGGTNIEAAVHFCLERGGEMERLLAEDHERRGSSSVLSSSRRRGFGSSRMDASNLIRQLVEMGFPRRWCVEALSATRNNVDEALTWILTNGERLSAEDEAAEEEENEDDDDEDDEEENEEEGDEEDDERRKIKMMKKPLGWSGSLCPVRFVSGRSSINSKTLEITGLPSGGFSSVGTKGVLLTSGKWYYEAEIQTAGCLQIGWADSSFVGHCQADRGDGVGDGPSSWAFDGWRRYRWHSTPTEWGCRWAEGDVVGCLVDMDSMTISFTLNGKGEEIGMGLAYSGEGFRPCSGVYACVSFNRKEKIRLILGGVGTEPFKFPPPEGYRGVGEAIHDAVKEMDSIMENENILDDSILTRDSSGKRYMCDFSDGEHGHELFAWQHSKSGWSAGGSSMKSLKSGGSVSNNDSPVSADIASRLAKVLSDSKSADTDDDESNTLESNVEILKASYGDLLSSVEDEFKEVCTSLCVLYAQKLVMHTMVSSSETFSLNYFLTEASDTTSENAEEEVSRTLWKVIEQCTSLRSSGWVGEAGAMAVAAEALGLGISTFDNASTSTAPGLIQVNDQTPIPCGGTVQFLSSALFLPNGLVKENSTYPSLTYAACSEVSLGSDAGGYLSFTRSSLQNAVVTSSVFREVLVAAVRRAVRLIAAAEFDSDELSSEDDSSESASPPNDRKRLYSDENAPDARLTSFLTGLLLSEPVKCNLSEDENTALRCSLFEGWCVGLLSPSPPWRMVSALTAAGILSTCPVALSSTILHVPVLARYFSRLESTVARRQWAERAAAPICSRYSHALIELLSSVKRSLRLCEGESPLGPVRVDAATPLPLVSNSLSSDCGSWEWNDGWISSNAGWEVWTGFVDIMEVEWKPPSRSIVRTLMDGGEGPPLLREGCTVVRGNDWDNRDDADNEDGKDEYDEEKSAKEEEKRAADEEKKKKQKDSKRRLREGDKEIDPAEEDDPANDEDPANDNDSACEVDQAKEEGSPELPHEEPDEPPSATAESSGNEADEPNENEDGDLCDLESTKKKKKLATPKLPTGTVLSIEPWGGIPAMARRVRWHRTGKEGVYRYGGNGGRFDLVHVETNDKNTRVKKKHPPPESLEQCAARYGFGKRRKCNVILRLSNRKHANADNTDTCCDGIMEWPDFGAGVLVECTIYSDGAVAIKEKRLLYGSKDSGWETRFGQPSYVPGSEFIILPTLNEDTMSSHEELLGDSTFLVKDLRKKEDGGRVRVTSELHLYRGKGWKINSGEITDGNFLSAVSPMQSPLICFDSEFHASSFSLSKDKRTVTCLAADGRGIAYGNVGFTKGVHYWEVKLEKAEIGSVYIGVAEKPESTSGGFETQPRLNRWLGWGFVNFRATYSAGVERVYGAHCHAGDTVGVLLDCDAGRISYFFDGVKYGEHILNDLGCAFENVSPFGFNADGCGNGGAGQGAPSGVDGGRNNRYPANGAVRPKAMWPVIGLRHPGDRVTMSAKCMSSHGIDAFTVMKNSLAVDEILCSYERVYKPQIPVQPKLTPSTGLSLPHWFVEESLQEYTRWKSGKWLRTATRGSGQYKMSSYGLDVDLDTSPLACAAACASLGLPVALLCGDRVDVKRSSGRILELQEEAVVLGAYQGRLFYRLVSQKSEGGSLMEGGGRAWFWDESEAVEGGLHLIGEGRGRSVVLPKLNRFNPVCGGLKVVYASGAVDTMDGSNLSFCFVVRSDLEIFDGSENLGNIPLGTIIPAEDIIERRLNSCGVARYLINHETLGRGWISGRIRGGKEEPIVEVIPFDNDDDDDDGDGNTQPEHYLTPEKSANEWYKHYVAAGGGTESSSPISESFDIESLDEFQALLSAGKIHGLNDMDSDSLIASVYGKLVDVLPHFSDGVECSFIDCASVLASASPKDEVKDFSSSIDANVHEVASESLVHVIDRLPSTKALMARIAMLRALNRRAQVALPWLPMRPYQEGSCILGGLHGFGASLERAGRTWDSKSTNKWAQVTSIASRFRSCRELFFTGTKRTFLEGVMDATTTPTPLSNDEYELPRDARRAMTSNDSNLKRKHSVFSQMQREMRGWSGATLRRGFVAKGHGGQKRAFKVKLVGEGVNDYSGPYREVFTDSMQEVTDLDDTGSSSLGVLEPTANNQSEVGEGRDLFMFARPADSSSIFSEAKLKLDLLSSEEIDLMKSFSSIAHKKNETPYRRVNRYEGNLREMDILAARRLQDGDDHDATLVTDELLATQRRLLNSFAEGISSVLPVELLSAFTGEQLRDIMCGNPDIDVEMLRRVTEYEGYNNDDDVISHFWEVLREMTTSERKLFLQFVWARNRLPLKESDFDAPFKIQKDTKFIQEDGDYPLPSASTCFFSLTLPAYPDKETLKRKLFSQ</sequence>
<dbReference type="SMART" id="SM00165">
    <property type="entry name" value="UBA"/>
    <property type="match status" value="2"/>
</dbReference>
<accession>A0AAD8YHM3</accession>
<feature type="region of interest" description="Disordered" evidence="3">
    <location>
        <begin position="688"/>
        <end position="727"/>
    </location>
</feature>
<feature type="compositionally biased region" description="Basic and acidic residues" evidence="3">
    <location>
        <begin position="3563"/>
        <end position="3576"/>
    </location>
</feature>
<evidence type="ECO:0000256" key="1">
    <source>
        <dbReference type="ARBA" id="ARBA00022786"/>
    </source>
</evidence>
<dbReference type="Gene3D" id="3.30.2410.10">
    <property type="entry name" value="Hect, E3 ligase catalytic domain"/>
    <property type="match status" value="1"/>
</dbReference>
<gene>
    <name evidence="7" type="ORF">QTG54_004556</name>
</gene>
<dbReference type="InterPro" id="IPR015940">
    <property type="entry name" value="UBA"/>
</dbReference>
<feature type="compositionally biased region" description="Acidic residues" evidence="3">
    <location>
        <begin position="3592"/>
        <end position="3605"/>
    </location>
</feature>
<evidence type="ECO:0000313" key="8">
    <source>
        <dbReference type="Proteomes" id="UP001224775"/>
    </source>
</evidence>
<feature type="compositionally biased region" description="Acidic residues" evidence="3">
    <location>
        <begin position="4354"/>
        <end position="4363"/>
    </location>
</feature>
<dbReference type="SUPFAM" id="SSF49899">
    <property type="entry name" value="Concanavalin A-like lectins/glucanases"/>
    <property type="match status" value="3"/>
</dbReference>
<dbReference type="InterPro" id="IPR042469">
    <property type="entry name" value="HECTD3"/>
</dbReference>
<protein>
    <submittedName>
        <fullName evidence="7">HECT domain-containing protein</fullName>
    </submittedName>
</protein>
<dbReference type="Proteomes" id="UP001224775">
    <property type="component" value="Unassembled WGS sequence"/>
</dbReference>
<feature type="compositionally biased region" description="Polar residues" evidence="3">
    <location>
        <begin position="152"/>
        <end position="163"/>
    </location>
</feature>
<feature type="domain" description="B30.2/SPRY" evidence="5">
    <location>
        <begin position="3832"/>
        <end position="4062"/>
    </location>
</feature>
<dbReference type="InterPro" id="IPR003877">
    <property type="entry name" value="SPRY_dom"/>
</dbReference>
<feature type="compositionally biased region" description="Acidic residues" evidence="3">
    <location>
        <begin position="491"/>
        <end position="504"/>
    </location>
</feature>
<feature type="compositionally biased region" description="Basic and acidic residues" evidence="3">
    <location>
        <begin position="2497"/>
        <end position="2514"/>
    </location>
</feature>
<feature type="active site" description="Glycyl thioester intermediate" evidence="2">
    <location>
        <position position="4922"/>
    </location>
</feature>
<feature type="domain" description="UBA" evidence="4">
    <location>
        <begin position="2566"/>
        <end position="2607"/>
    </location>
</feature>
<feature type="compositionally biased region" description="Basic and acidic residues" evidence="3">
    <location>
        <begin position="528"/>
        <end position="541"/>
    </location>
</feature>
<feature type="domain" description="HECT" evidence="6">
    <location>
        <begin position="4802"/>
        <end position="4944"/>
    </location>
</feature>